<evidence type="ECO:0000313" key="3">
    <source>
        <dbReference type="EMBL" id="QKV55496.1"/>
    </source>
</evidence>
<dbReference type="AlphaFoldDB" id="A0A6N1XCA3"/>
<feature type="coiled-coil region" evidence="1">
    <location>
        <begin position="183"/>
        <end position="210"/>
    </location>
</feature>
<sequence>MHMRQASLCIATALVLALGACSRRESPAAPAPAAPSAVAPVTVDVCGKPVAFAQVPQRAVTYDVGITEMFLYLGLGDRLVGTAGIPADKEIDPVFRAQLERAPVLSRKGINMESIIDAKADFVFAGWSYGFRPGEVTPELLAGYGIASYVLTESCIRVGPRTRVRMDDTLADLRNVARIFGVQDEAEPRIERLEQSLRALERRTQGVQQRPRVFVYDSGEDIPTTSGRFGMPQAIIEAAGGSNIFDDIASNWPRGNWEDVVERNPEWIVIVDYGVPDAQGKIDFLRRKPQLSQVDAIRDQRFFVLSYAEATPGPRNIARARDLAAAMHPALMAPAKP</sequence>
<dbReference type="SUPFAM" id="SSF53807">
    <property type="entry name" value="Helical backbone' metal receptor"/>
    <property type="match status" value="1"/>
</dbReference>
<dbReference type="PROSITE" id="PS50983">
    <property type="entry name" value="FE_B12_PBP"/>
    <property type="match status" value="1"/>
</dbReference>
<organism evidence="3 4">
    <name type="scientific">Comamonas antarctica</name>
    <dbReference type="NCBI Taxonomy" id="2743470"/>
    <lineage>
        <taxon>Bacteria</taxon>
        <taxon>Pseudomonadati</taxon>
        <taxon>Pseudomonadota</taxon>
        <taxon>Betaproteobacteria</taxon>
        <taxon>Burkholderiales</taxon>
        <taxon>Comamonadaceae</taxon>
        <taxon>Comamonas</taxon>
    </lineage>
</organism>
<dbReference type="EMBL" id="CP054841">
    <property type="protein sequence ID" value="QKV55496.1"/>
    <property type="molecule type" value="Genomic_DNA"/>
</dbReference>
<proteinExistence type="predicted"/>
<dbReference type="Proteomes" id="UP000509579">
    <property type="component" value="Plasmid unnamed1"/>
</dbReference>
<dbReference type="PANTHER" id="PTHR30535:SF7">
    <property type="entry name" value="IRON(III) DICITRATE-BINDING PROTEIN"/>
    <property type="match status" value="1"/>
</dbReference>
<dbReference type="InterPro" id="IPR050902">
    <property type="entry name" value="ABC_Transporter_SBP"/>
</dbReference>
<evidence type="ECO:0000313" key="4">
    <source>
        <dbReference type="Proteomes" id="UP000509579"/>
    </source>
</evidence>
<dbReference type="Pfam" id="PF01497">
    <property type="entry name" value="Peripla_BP_2"/>
    <property type="match status" value="1"/>
</dbReference>
<accession>A0A6N1XCA3</accession>
<gene>
    <name evidence="3" type="ORF">HUK68_21515</name>
</gene>
<protein>
    <submittedName>
        <fullName evidence="3">ABC transporter substrate-binding protein</fullName>
    </submittedName>
</protein>
<dbReference type="PANTHER" id="PTHR30535">
    <property type="entry name" value="VITAMIN B12-BINDING PROTEIN"/>
    <property type="match status" value="1"/>
</dbReference>
<dbReference type="Gene3D" id="3.40.50.1980">
    <property type="entry name" value="Nitrogenase molybdenum iron protein domain"/>
    <property type="match status" value="2"/>
</dbReference>
<dbReference type="PROSITE" id="PS51257">
    <property type="entry name" value="PROKAR_LIPOPROTEIN"/>
    <property type="match status" value="1"/>
</dbReference>
<feature type="domain" description="Fe/B12 periplasmic-binding" evidence="2">
    <location>
        <begin position="58"/>
        <end position="335"/>
    </location>
</feature>
<evidence type="ECO:0000256" key="1">
    <source>
        <dbReference type="SAM" id="Coils"/>
    </source>
</evidence>
<evidence type="ECO:0000259" key="2">
    <source>
        <dbReference type="PROSITE" id="PS50983"/>
    </source>
</evidence>
<dbReference type="CDD" id="cd01148">
    <property type="entry name" value="TroA_a"/>
    <property type="match status" value="1"/>
</dbReference>
<name>A0A6N1XCA3_9BURK</name>
<keyword evidence="4" id="KW-1185">Reference proteome</keyword>
<dbReference type="KEGG" id="aant:HUK68_21515"/>
<geneLocation type="plasmid" evidence="3 4">
    <name>unnamed1</name>
</geneLocation>
<keyword evidence="1" id="KW-0175">Coiled coil</keyword>
<keyword evidence="3" id="KW-0614">Plasmid</keyword>
<dbReference type="InterPro" id="IPR002491">
    <property type="entry name" value="ABC_transptr_periplasmic_BD"/>
</dbReference>
<reference evidence="3 4" key="1">
    <citation type="submission" date="2020-06" db="EMBL/GenBank/DDBJ databases">
        <title>Acidovorax antarctica sp. nov., isolated from Corinth ice sheet soil, Antarctic Fields Peninsula.</title>
        <authorList>
            <person name="Xu Q."/>
            <person name="Peng F."/>
        </authorList>
    </citation>
    <scope>NUCLEOTIDE SEQUENCE [LARGE SCALE GENOMIC DNA]</scope>
    <source>
        <strain evidence="3 4">16-35-5</strain>
        <plasmid evidence="3 4">unnamed1</plasmid>
    </source>
</reference>